<dbReference type="RefSeq" id="WP_381519758.1">
    <property type="nucleotide sequence ID" value="NZ_JBHULN010000002.1"/>
</dbReference>
<dbReference type="SUPFAM" id="SSF82171">
    <property type="entry name" value="DPP6 N-terminal domain-like"/>
    <property type="match status" value="1"/>
</dbReference>
<sequence>MQFLPTLLLCMCSCLAFAQKEANIWYFGQNAGLDFNTNCQPTALDNSGIETQEASAVISNAKTGELLFYSDGFWVWNHEHQLMPNSGDGDPRPGVNREKNALSQGALIVPSPTDSAAYYLFTLTEVGVSDASGIPTGRLTYSLIDMRLDEGKGDVVLNKKNKLLSDGLVGRLTAIRHTNGSDYWIITHQSDNNVFLVFSLTKDGVGRADTVRIGSVISETYGFLKASPNGRKLACSSRGVSARPFDLFDFDPATGSISNHTNLGNLRVAYGVSFSPDNTKLYVSTMNTAAVEANEYYYDYIRQYDLSLGNASAITASGKSIIYGNSLTNIKLDEKRYSDFYAPSLQIGPDGRIYCASNGNSGLCTGCGYRFFVINRPNELGFACQVEVQTAQLGVGLVANASDLPNFMQHYFNGLEPRECSFDKNDECTDANVRIFPNPAKDVMEILITDICFTPYTLRIVNAAGQILASYEVNTPRSQQLHLGSLPGGIYFAELRFADRTTVKRFVKQ</sequence>
<dbReference type="Proteomes" id="UP001597469">
    <property type="component" value="Unassembled WGS sequence"/>
</dbReference>
<evidence type="ECO:0000256" key="1">
    <source>
        <dbReference type="SAM" id="SignalP"/>
    </source>
</evidence>
<proteinExistence type="predicted"/>
<feature type="domain" description="Secretion system C-terminal sorting" evidence="2">
    <location>
        <begin position="435"/>
        <end position="507"/>
    </location>
</feature>
<comment type="caution">
    <text evidence="3">The sequence shown here is derived from an EMBL/GenBank/DDBJ whole genome shotgun (WGS) entry which is preliminary data.</text>
</comment>
<feature type="signal peptide" evidence="1">
    <location>
        <begin position="1"/>
        <end position="18"/>
    </location>
</feature>
<accession>A0ABW5LYP5</accession>
<name>A0ABW5LYP5_9BACT</name>
<gene>
    <name evidence="3" type="ORF">ACFSUS_04660</name>
</gene>
<evidence type="ECO:0000259" key="2">
    <source>
        <dbReference type="Pfam" id="PF18962"/>
    </source>
</evidence>
<protein>
    <submittedName>
        <fullName evidence="3">T9SS type A sorting domain-containing protein</fullName>
    </submittedName>
</protein>
<feature type="chain" id="PRO_5045183190" evidence="1">
    <location>
        <begin position="19"/>
        <end position="509"/>
    </location>
</feature>
<reference evidence="4" key="1">
    <citation type="journal article" date="2019" name="Int. J. Syst. Evol. Microbiol.">
        <title>The Global Catalogue of Microorganisms (GCM) 10K type strain sequencing project: providing services to taxonomists for standard genome sequencing and annotation.</title>
        <authorList>
            <consortium name="The Broad Institute Genomics Platform"/>
            <consortium name="The Broad Institute Genome Sequencing Center for Infectious Disease"/>
            <person name="Wu L."/>
            <person name="Ma J."/>
        </authorList>
    </citation>
    <scope>NUCLEOTIDE SEQUENCE [LARGE SCALE GENOMIC DNA]</scope>
    <source>
        <strain evidence="4">KCTC 42805</strain>
    </source>
</reference>
<evidence type="ECO:0000313" key="4">
    <source>
        <dbReference type="Proteomes" id="UP001597469"/>
    </source>
</evidence>
<keyword evidence="4" id="KW-1185">Reference proteome</keyword>
<dbReference type="NCBIfam" id="TIGR04183">
    <property type="entry name" value="Por_Secre_tail"/>
    <property type="match status" value="1"/>
</dbReference>
<dbReference type="Gene3D" id="2.130.10.10">
    <property type="entry name" value="YVTN repeat-like/Quinoprotein amine dehydrogenase"/>
    <property type="match status" value="1"/>
</dbReference>
<organism evidence="3 4">
    <name type="scientific">Spirosoma soli</name>
    <dbReference type="NCBI Taxonomy" id="1770529"/>
    <lineage>
        <taxon>Bacteria</taxon>
        <taxon>Pseudomonadati</taxon>
        <taxon>Bacteroidota</taxon>
        <taxon>Cytophagia</taxon>
        <taxon>Cytophagales</taxon>
        <taxon>Cytophagaceae</taxon>
        <taxon>Spirosoma</taxon>
    </lineage>
</organism>
<dbReference type="Pfam" id="PF18962">
    <property type="entry name" value="Por_Secre_tail"/>
    <property type="match status" value="1"/>
</dbReference>
<dbReference type="InterPro" id="IPR015943">
    <property type="entry name" value="WD40/YVTN_repeat-like_dom_sf"/>
</dbReference>
<keyword evidence="1" id="KW-0732">Signal</keyword>
<dbReference type="EMBL" id="JBHULN010000002">
    <property type="protein sequence ID" value="MFD2569913.1"/>
    <property type="molecule type" value="Genomic_DNA"/>
</dbReference>
<evidence type="ECO:0000313" key="3">
    <source>
        <dbReference type="EMBL" id="MFD2569913.1"/>
    </source>
</evidence>
<dbReference type="InterPro" id="IPR026444">
    <property type="entry name" value="Secre_tail"/>
</dbReference>